<evidence type="ECO:0000313" key="2">
    <source>
        <dbReference type="EMBL" id="MFC6891482.1"/>
    </source>
</evidence>
<dbReference type="RefSeq" id="WP_379739765.1">
    <property type="nucleotide sequence ID" value="NZ_JBHSVN010000002.1"/>
</dbReference>
<feature type="transmembrane region" description="Helical" evidence="1">
    <location>
        <begin position="61"/>
        <end position="82"/>
    </location>
</feature>
<evidence type="ECO:0008006" key="4">
    <source>
        <dbReference type="Google" id="ProtNLM"/>
    </source>
</evidence>
<dbReference type="Proteomes" id="UP001596296">
    <property type="component" value="Unassembled WGS sequence"/>
</dbReference>
<organism evidence="2 3">
    <name type="scientific">Halopenitus salinus</name>
    <dbReference type="NCBI Taxonomy" id="1198295"/>
    <lineage>
        <taxon>Archaea</taxon>
        <taxon>Methanobacteriati</taxon>
        <taxon>Methanobacteriota</taxon>
        <taxon>Stenosarchaea group</taxon>
        <taxon>Halobacteria</taxon>
        <taxon>Halobacteriales</taxon>
        <taxon>Haloferacaceae</taxon>
        <taxon>Halopenitus</taxon>
    </lineage>
</organism>
<accession>A0ABD5UPW4</accession>
<evidence type="ECO:0000256" key="1">
    <source>
        <dbReference type="SAM" id="Phobius"/>
    </source>
</evidence>
<name>A0ABD5UPW4_9EURY</name>
<feature type="transmembrane region" description="Helical" evidence="1">
    <location>
        <begin position="21"/>
        <end position="41"/>
    </location>
</feature>
<protein>
    <recommendedName>
        <fullName evidence="4">ABC transporter permease</fullName>
    </recommendedName>
</protein>
<proteinExistence type="predicted"/>
<dbReference type="EMBL" id="JBHSXL010000002">
    <property type="protein sequence ID" value="MFC6891482.1"/>
    <property type="molecule type" value="Genomic_DNA"/>
</dbReference>
<feature type="transmembrane region" description="Helical" evidence="1">
    <location>
        <begin position="103"/>
        <end position="125"/>
    </location>
</feature>
<keyword evidence="1" id="KW-0812">Transmembrane</keyword>
<comment type="caution">
    <text evidence="2">The sequence shown here is derived from an EMBL/GenBank/DDBJ whole genome shotgun (WGS) entry which is preliminary data.</text>
</comment>
<sequence length="170" mass="17588">MLRTHLNTLRTASGLVFARRTYAGLAVATFLLAAVFYTFTLPATYTGGQVGMVSLRYLTPALAGFALVMAGLVAVIVAFTAYSLRLGASTSTTATTSGFFGSVLPPILCCSPLLPTVAAMFVGVFPGVFGVSGAVQGFIATYELEILSVATLLLVYAVLQNAKGVTRCAA</sequence>
<feature type="transmembrane region" description="Helical" evidence="1">
    <location>
        <begin position="137"/>
        <end position="159"/>
    </location>
</feature>
<reference evidence="2 3" key="1">
    <citation type="journal article" date="2019" name="Int. J. Syst. Evol. Microbiol.">
        <title>The Global Catalogue of Microorganisms (GCM) 10K type strain sequencing project: providing services to taxonomists for standard genome sequencing and annotation.</title>
        <authorList>
            <consortium name="The Broad Institute Genomics Platform"/>
            <consortium name="The Broad Institute Genome Sequencing Center for Infectious Disease"/>
            <person name="Wu L."/>
            <person name="Ma J."/>
        </authorList>
    </citation>
    <scope>NUCLEOTIDE SEQUENCE [LARGE SCALE GENOMIC DNA]</scope>
    <source>
        <strain evidence="2 3">SKJ47</strain>
    </source>
</reference>
<gene>
    <name evidence="2" type="ORF">ACFQE9_02440</name>
</gene>
<evidence type="ECO:0000313" key="3">
    <source>
        <dbReference type="Proteomes" id="UP001596296"/>
    </source>
</evidence>
<keyword evidence="1" id="KW-1133">Transmembrane helix</keyword>
<keyword evidence="3" id="KW-1185">Reference proteome</keyword>
<keyword evidence="1" id="KW-0472">Membrane</keyword>
<dbReference type="AlphaFoldDB" id="A0ABD5UPW4"/>